<evidence type="ECO:0000256" key="1">
    <source>
        <dbReference type="ARBA" id="ARBA00004123"/>
    </source>
</evidence>
<evidence type="ECO:0000313" key="8">
    <source>
        <dbReference type="EMBL" id="KAF2431617.1"/>
    </source>
</evidence>
<keyword evidence="2" id="KW-0479">Metal-binding</keyword>
<keyword evidence="4" id="KW-0804">Transcription</keyword>
<evidence type="ECO:0000256" key="3">
    <source>
        <dbReference type="ARBA" id="ARBA00023015"/>
    </source>
</evidence>
<dbReference type="Pfam" id="PF04082">
    <property type="entry name" value="Fungal_trans"/>
    <property type="match status" value="1"/>
</dbReference>
<dbReference type="InterPro" id="IPR050815">
    <property type="entry name" value="TF_fung"/>
</dbReference>
<evidence type="ECO:0000256" key="6">
    <source>
        <dbReference type="SAM" id="MobiDB-lite"/>
    </source>
</evidence>
<reference evidence="8" key="1">
    <citation type="journal article" date="2020" name="Stud. Mycol.">
        <title>101 Dothideomycetes genomes: a test case for predicting lifestyles and emergence of pathogens.</title>
        <authorList>
            <person name="Haridas S."/>
            <person name="Albert R."/>
            <person name="Binder M."/>
            <person name="Bloem J."/>
            <person name="Labutti K."/>
            <person name="Salamov A."/>
            <person name="Andreopoulos B."/>
            <person name="Baker S."/>
            <person name="Barry K."/>
            <person name="Bills G."/>
            <person name="Bluhm B."/>
            <person name="Cannon C."/>
            <person name="Castanera R."/>
            <person name="Culley D."/>
            <person name="Daum C."/>
            <person name="Ezra D."/>
            <person name="Gonzalez J."/>
            <person name="Henrissat B."/>
            <person name="Kuo A."/>
            <person name="Liang C."/>
            <person name="Lipzen A."/>
            <person name="Lutzoni F."/>
            <person name="Magnuson J."/>
            <person name="Mondo S."/>
            <person name="Nolan M."/>
            <person name="Ohm R."/>
            <person name="Pangilinan J."/>
            <person name="Park H.-J."/>
            <person name="Ramirez L."/>
            <person name="Alfaro M."/>
            <person name="Sun H."/>
            <person name="Tritt A."/>
            <person name="Yoshinaga Y."/>
            <person name="Zwiers L.-H."/>
            <person name="Turgeon B."/>
            <person name="Goodwin S."/>
            <person name="Spatafora J."/>
            <person name="Crous P."/>
            <person name="Grigoriev I."/>
        </authorList>
    </citation>
    <scope>NUCLEOTIDE SEQUENCE</scope>
    <source>
        <strain evidence="8">CBS 130266</strain>
    </source>
</reference>
<sequence>FSNDAPTPFATPIEASNAYAAHARAIILPAIEEPTLSRIQALLMITGHSWGAGEGRRAWMYLGMAVRMAQVIGIFDEGAQAKTRDEFVAAEEKRRTAWTCFLMDSLLSGGRGRRRALSADDMHIALPCDSANFTFGELVHCERINGFLADGGDTTIMTGKLGIVAHSMRVADVWGAVARWACSSRSEEELPWNPDSEIQFLLKSLDQWRLSLPARLQYSVFSLHAHSASEQGQAYCYMHSIYFMSLMFLHRSYLPYIPEAETGLKNIPGSPFDNQWLQWRARSREELLRVADQVCEMLEEMRSFGLFFLRGCVPWIGFTAYTAVGTMLYFYQFPDPYDDKVVIEKARDHVMNGAAFLKDMRGSWPMADTWRETIKQMQIFYSNIKTKGEQGVTRNQRFKMKNALIDYGALQPDSDNSSALPANGDHTEMPPLKSSTSPSEPQLDDLAPVVPVRPMQEDLFSMDLDMFDTEFNLDDADLEAAIADATQGFWANFPGEMELY</sequence>
<dbReference type="PANTHER" id="PTHR47338:SF5">
    <property type="entry name" value="ZN(II)2CYS6 TRANSCRIPTION FACTOR (EUROFUNG)"/>
    <property type="match status" value="1"/>
</dbReference>
<name>A0A9P4U071_9PEZI</name>
<dbReference type="OrthoDB" id="4161332at2759"/>
<dbReference type="Proteomes" id="UP000800235">
    <property type="component" value="Unassembled WGS sequence"/>
</dbReference>
<accession>A0A9P4U071</accession>
<keyword evidence="5" id="KW-0539">Nucleus</keyword>
<dbReference type="GO" id="GO:0000981">
    <property type="term" value="F:DNA-binding transcription factor activity, RNA polymerase II-specific"/>
    <property type="evidence" value="ECO:0007669"/>
    <property type="project" value="InterPro"/>
</dbReference>
<comment type="caution">
    <text evidence="8">The sequence shown here is derived from an EMBL/GenBank/DDBJ whole genome shotgun (WGS) entry which is preliminary data.</text>
</comment>
<dbReference type="GO" id="GO:0006351">
    <property type="term" value="P:DNA-templated transcription"/>
    <property type="evidence" value="ECO:0007669"/>
    <property type="project" value="InterPro"/>
</dbReference>
<dbReference type="InterPro" id="IPR007219">
    <property type="entry name" value="XnlR_reg_dom"/>
</dbReference>
<dbReference type="AlphaFoldDB" id="A0A9P4U071"/>
<dbReference type="EMBL" id="MU007031">
    <property type="protein sequence ID" value="KAF2431617.1"/>
    <property type="molecule type" value="Genomic_DNA"/>
</dbReference>
<evidence type="ECO:0000259" key="7">
    <source>
        <dbReference type="SMART" id="SM00906"/>
    </source>
</evidence>
<protein>
    <recommendedName>
        <fullName evidence="7">Xylanolytic transcriptional activator regulatory domain-containing protein</fullName>
    </recommendedName>
</protein>
<dbReference type="CDD" id="cd12148">
    <property type="entry name" value="fungal_TF_MHR"/>
    <property type="match status" value="1"/>
</dbReference>
<dbReference type="GO" id="GO:0003677">
    <property type="term" value="F:DNA binding"/>
    <property type="evidence" value="ECO:0007669"/>
    <property type="project" value="InterPro"/>
</dbReference>
<evidence type="ECO:0000256" key="5">
    <source>
        <dbReference type="ARBA" id="ARBA00023242"/>
    </source>
</evidence>
<proteinExistence type="predicted"/>
<evidence type="ECO:0000256" key="2">
    <source>
        <dbReference type="ARBA" id="ARBA00022723"/>
    </source>
</evidence>
<organism evidence="8 9">
    <name type="scientific">Tothia fuscella</name>
    <dbReference type="NCBI Taxonomy" id="1048955"/>
    <lineage>
        <taxon>Eukaryota</taxon>
        <taxon>Fungi</taxon>
        <taxon>Dikarya</taxon>
        <taxon>Ascomycota</taxon>
        <taxon>Pezizomycotina</taxon>
        <taxon>Dothideomycetes</taxon>
        <taxon>Pleosporomycetidae</taxon>
        <taxon>Venturiales</taxon>
        <taxon>Cylindrosympodiaceae</taxon>
        <taxon>Tothia</taxon>
    </lineage>
</organism>
<dbReference type="GO" id="GO:0008270">
    <property type="term" value="F:zinc ion binding"/>
    <property type="evidence" value="ECO:0007669"/>
    <property type="project" value="InterPro"/>
</dbReference>
<keyword evidence="9" id="KW-1185">Reference proteome</keyword>
<evidence type="ECO:0000256" key="4">
    <source>
        <dbReference type="ARBA" id="ARBA00023163"/>
    </source>
</evidence>
<feature type="non-terminal residue" evidence="8">
    <location>
        <position position="1"/>
    </location>
</feature>
<comment type="subcellular location">
    <subcellularLocation>
        <location evidence="1">Nucleus</location>
    </subcellularLocation>
</comment>
<gene>
    <name evidence="8" type="ORF">EJ08DRAFT_586999</name>
</gene>
<feature type="region of interest" description="Disordered" evidence="6">
    <location>
        <begin position="415"/>
        <end position="446"/>
    </location>
</feature>
<feature type="domain" description="Xylanolytic transcriptional activator regulatory" evidence="7">
    <location>
        <begin position="58"/>
        <end position="133"/>
    </location>
</feature>
<evidence type="ECO:0000313" key="9">
    <source>
        <dbReference type="Proteomes" id="UP000800235"/>
    </source>
</evidence>
<dbReference type="SMART" id="SM00906">
    <property type="entry name" value="Fungal_trans"/>
    <property type="match status" value="1"/>
</dbReference>
<dbReference type="GO" id="GO:0005634">
    <property type="term" value="C:nucleus"/>
    <property type="evidence" value="ECO:0007669"/>
    <property type="project" value="UniProtKB-SubCell"/>
</dbReference>
<keyword evidence="3" id="KW-0805">Transcription regulation</keyword>
<dbReference type="PANTHER" id="PTHR47338">
    <property type="entry name" value="ZN(II)2CYS6 TRANSCRIPTION FACTOR (EUROFUNG)-RELATED"/>
    <property type="match status" value="1"/>
</dbReference>